<sequence length="328" mass="35880">MKKKLSTDEMVKRLLASDRRSAARLITLVENEMDDHHKVMSLVYPHTGKAMILGITGAGGAGKSTLTDHLIGKFREQGNKVGVVVVDPSSPFSGGAFLGDRIRLQSHSQDDGVYIRSMASRGYLGGLSRATYDVIRIMEAMGNEVVIVETLGAGQDEVDVIHIAHTCLVLVTPGMGDDIQAMKAGIMEIADIIVLNKADLDGADRSLRHLQGALTAGSFEEGEWMPRVVSTVSAASKPEDLQGIDELAATIAEHQAYLRKTRAIDQVKYNRVEQELGLIFKDELQKIIFKGLKGTGKKREYIESIIEQQDDPYSVVKEVLNTYLLTGE</sequence>
<keyword evidence="5" id="KW-0143">Chaperone</keyword>
<dbReference type="InterPro" id="IPR005129">
    <property type="entry name" value="GTPase_ArgK"/>
</dbReference>
<dbReference type="Gene3D" id="1.20.5.170">
    <property type="match status" value="1"/>
</dbReference>
<dbReference type="SUPFAM" id="SSF52540">
    <property type="entry name" value="P-loop containing nucleoside triphosphate hydrolases"/>
    <property type="match status" value="1"/>
</dbReference>
<evidence type="ECO:0000256" key="4">
    <source>
        <dbReference type="ARBA" id="ARBA00023134"/>
    </source>
</evidence>
<keyword evidence="2" id="KW-0547">Nucleotide-binding</keyword>
<protein>
    <submittedName>
        <fullName evidence="6">Methylmalonyl Co-A mutase-associated GTPase MeaB</fullName>
    </submittedName>
</protein>
<keyword evidence="4" id="KW-0342">GTP-binding</keyword>
<dbReference type="InterPro" id="IPR027417">
    <property type="entry name" value="P-loop_NTPase"/>
</dbReference>
<keyword evidence="3" id="KW-0378">Hydrolase</keyword>
<comment type="similarity">
    <text evidence="1">Belongs to the SIMIBI class G3E GTPase family. ArgK/MeaB subfamily.</text>
</comment>
<evidence type="ECO:0000313" key="7">
    <source>
        <dbReference type="Proteomes" id="UP000650524"/>
    </source>
</evidence>
<dbReference type="CDD" id="cd03114">
    <property type="entry name" value="MMAA-like"/>
    <property type="match status" value="1"/>
</dbReference>
<name>A0A8J6T3V0_9DELT</name>
<evidence type="ECO:0000256" key="1">
    <source>
        <dbReference type="ARBA" id="ARBA00009625"/>
    </source>
</evidence>
<organism evidence="6 7">
    <name type="scientific">Candidatus Desulfacyla euxinica</name>
    <dbReference type="NCBI Taxonomy" id="2841693"/>
    <lineage>
        <taxon>Bacteria</taxon>
        <taxon>Deltaproteobacteria</taxon>
        <taxon>Candidatus Desulfacyla</taxon>
    </lineage>
</organism>
<dbReference type="InterPro" id="IPR052040">
    <property type="entry name" value="GTPase/Isobutyryl-CoA_mutase"/>
</dbReference>
<evidence type="ECO:0000256" key="3">
    <source>
        <dbReference type="ARBA" id="ARBA00022801"/>
    </source>
</evidence>
<gene>
    <name evidence="6" type="primary">meaB</name>
    <name evidence="6" type="ORF">H8E19_12745</name>
</gene>
<dbReference type="GO" id="GO:0003924">
    <property type="term" value="F:GTPase activity"/>
    <property type="evidence" value="ECO:0007669"/>
    <property type="project" value="InterPro"/>
</dbReference>
<dbReference type="NCBIfam" id="TIGR00750">
    <property type="entry name" value="lao"/>
    <property type="match status" value="1"/>
</dbReference>
<dbReference type="GO" id="GO:0005525">
    <property type="term" value="F:GTP binding"/>
    <property type="evidence" value="ECO:0007669"/>
    <property type="project" value="UniProtKB-KW"/>
</dbReference>
<dbReference type="Gene3D" id="3.40.50.300">
    <property type="entry name" value="P-loop containing nucleotide triphosphate hydrolases"/>
    <property type="match status" value="1"/>
</dbReference>
<dbReference type="AlphaFoldDB" id="A0A8J6T3V0"/>
<proteinExistence type="inferred from homology"/>
<dbReference type="Pfam" id="PF03308">
    <property type="entry name" value="MeaB"/>
    <property type="match status" value="1"/>
</dbReference>
<reference evidence="6 7" key="1">
    <citation type="submission" date="2020-08" db="EMBL/GenBank/DDBJ databases">
        <title>Bridging the membrane lipid divide: bacteria of the FCB group superphylum have the potential to synthesize archaeal ether lipids.</title>
        <authorList>
            <person name="Villanueva L."/>
            <person name="Von Meijenfeldt F.A.B."/>
            <person name="Westbye A.B."/>
            <person name="Yadav S."/>
            <person name="Hopmans E.C."/>
            <person name="Dutilh B.E."/>
            <person name="Sinninghe Damste J.S."/>
        </authorList>
    </citation>
    <scope>NUCLEOTIDE SEQUENCE [LARGE SCALE GENOMIC DNA]</scope>
    <source>
        <strain evidence="6">NIOZ-UU27</strain>
    </source>
</reference>
<dbReference type="PANTHER" id="PTHR43087:SF1">
    <property type="entry name" value="LAO_AO TRANSPORT SYSTEM ATPASE"/>
    <property type="match status" value="1"/>
</dbReference>
<comment type="caution">
    <text evidence="6">The sequence shown here is derived from an EMBL/GenBank/DDBJ whole genome shotgun (WGS) entry which is preliminary data.</text>
</comment>
<evidence type="ECO:0000313" key="6">
    <source>
        <dbReference type="EMBL" id="MBC8178265.1"/>
    </source>
</evidence>
<dbReference type="PANTHER" id="PTHR43087">
    <property type="entry name" value="LYSINE/ARGININE/ORNITHINE TRANSPORT SYSTEM KINASE"/>
    <property type="match status" value="1"/>
</dbReference>
<evidence type="ECO:0000256" key="5">
    <source>
        <dbReference type="ARBA" id="ARBA00023186"/>
    </source>
</evidence>
<dbReference type="Proteomes" id="UP000650524">
    <property type="component" value="Unassembled WGS sequence"/>
</dbReference>
<evidence type="ECO:0000256" key="2">
    <source>
        <dbReference type="ARBA" id="ARBA00022741"/>
    </source>
</evidence>
<accession>A0A8J6T3V0</accession>
<dbReference type="EMBL" id="JACNJD010000268">
    <property type="protein sequence ID" value="MBC8178265.1"/>
    <property type="molecule type" value="Genomic_DNA"/>
</dbReference>